<reference evidence="1" key="2">
    <citation type="journal article" date="2015" name="Data Brief">
        <title>Shoot transcriptome of the giant reed, Arundo donax.</title>
        <authorList>
            <person name="Barrero R.A."/>
            <person name="Guerrero F.D."/>
            <person name="Moolhuijzen P."/>
            <person name="Goolsby J.A."/>
            <person name="Tidwell J."/>
            <person name="Bellgard S.E."/>
            <person name="Bellgard M.I."/>
        </authorList>
    </citation>
    <scope>NUCLEOTIDE SEQUENCE</scope>
    <source>
        <tissue evidence="1">Shoot tissue taken approximately 20 cm above the soil surface</tissue>
    </source>
</reference>
<organism evidence="1">
    <name type="scientific">Arundo donax</name>
    <name type="common">Giant reed</name>
    <name type="synonym">Donax arundinaceus</name>
    <dbReference type="NCBI Taxonomy" id="35708"/>
    <lineage>
        <taxon>Eukaryota</taxon>
        <taxon>Viridiplantae</taxon>
        <taxon>Streptophyta</taxon>
        <taxon>Embryophyta</taxon>
        <taxon>Tracheophyta</taxon>
        <taxon>Spermatophyta</taxon>
        <taxon>Magnoliopsida</taxon>
        <taxon>Liliopsida</taxon>
        <taxon>Poales</taxon>
        <taxon>Poaceae</taxon>
        <taxon>PACMAD clade</taxon>
        <taxon>Arundinoideae</taxon>
        <taxon>Arundineae</taxon>
        <taxon>Arundo</taxon>
    </lineage>
</organism>
<dbReference type="AlphaFoldDB" id="A0A0A9BJY5"/>
<evidence type="ECO:0000313" key="1">
    <source>
        <dbReference type="EMBL" id="JAD64289.1"/>
    </source>
</evidence>
<name>A0A0A9BJY5_ARUDO</name>
<reference evidence="1" key="1">
    <citation type="submission" date="2014-09" db="EMBL/GenBank/DDBJ databases">
        <authorList>
            <person name="Magalhaes I.L.F."/>
            <person name="Oliveira U."/>
            <person name="Santos F.R."/>
            <person name="Vidigal T.H.D.A."/>
            <person name="Brescovit A.D."/>
            <person name="Santos A.J."/>
        </authorList>
    </citation>
    <scope>NUCLEOTIDE SEQUENCE</scope>
    <source>
        <tissue evidence="1">Shoot tissue taken approximately 20 cm above the soil surface</tissue>
    </source>
</reference>
<accession>A0A0A9BJY5</accession>
<dbReference type="EMBL" id="GBRH01233606">
    <property type="protein sequence ID" value="JAD64289.1"/>
    <property type="molecule type" value="Transcribed_RNA"/>
</dbReference>
<sequence>MAYKRFMCYSVACKESSSSYM</sequence>
<proteinExistence type="predicted"/>
<protein>
    <submittedName>
        <fullName evidence="1">Uncharacterized protein</fullName>
    </submittedName>
</protein>